<sequence length="182" mass="19987">MLERFTNRARTVVVAAQTHARAQHATRVEAEHLLLGLLDDPDSLAMRCLVRLGSGAEDVRDAVRRQRTSALGSLDDGDLEALRAIGIDAEEVLRRVESDLGPLAEPTGTSRKHIPFSTDGKKALELALREAIALKHKYIGTEHLLLGLLRGQSGTVARTFTELDLTHDQVRDVVLDELRQTG</sequence>
<evidence type="ECO:0000313" key="3">
    <source>
        <dbReference type="EMBL" id="MFC6009297.1"/>
    </source>
</evidence>
<dbReference type="RefSeq" id="WP_345717814.1">
    <property type="nucleotide sequence ID" value="NZ_BAABFP010000007.1"/>
</dbReference>
<keyword evidence="3" id="KW-0378">Hydrolase</keyword>
<gene>
    <name evidence="3" type="ORF">ACFQDO_19375</name>
</gene>
<protein>
    <submittedName>
        <fullName evidence="3">Clp protease N-terminal domain-containing protein</fullName>
    </submittedName>
</protein>
<dbReference type="GO" id="GO:0006508">
    <property type="term" value="P:proteolysis"/>
    <property type="evidence" value="ECO:0007669"/>
    <property type="project" value="UniProtKB-KW"/>
</dbReference>
<name>A0ABW1JK59_9ACTN</name>
<comment type="caution">
    <text evidence="3">The sequence shown here is derived from an EMBL/GenBank/DDBJ whole genome shotgun (WGS) entry which is preliminary data.</text>
</comment>
<evidence type="ECO:0000256" key="1">
    <source>
        <dbReference type="PROSITE-ProRule" id="PRU01251"/>
    </source>
</evidence>
<feature type="domain" description="Clp R" evidence="2">
    <location>
        <begin position="2"/>
        <end position="181"/>
    </location>
</feature>
<dbReference type="Proteomes" id="UP001596189">
    <property type="component" value="Unassembled WGS sequence"/>
</dbReference>
<keyword evidence="4" id="KW-1185">Reference proteome</keyword>
<reference evidence="4" key="1">
    <citation type="journal article" date="2019" name="Int. J. Syst. Evol. Microbiol.">
        <title>The Global Catalogue of Microorganisms (GCM) 10K type strain sequencing project: providing services to taxonomists for standard genome sequencing and annotation.</title>
        <authorList>
            <consortium name="The Broad Institute Genomics Platform"/>
            <consortium name="The Broad Institute Genome Sequencing Center for Infectious Disease"/>
            <person name="Wu L."/>
            <person name="Ma J."/>
        </authorList>
    </citation>
    <scope>NUCLEOTIDE SEQUENCE [LARGE SCALE GENOMIC DNA]</scope>
    <source>
        <strain evidence="4">KACC 14249</strain>
    </source>
</reference>
<dbReference type="SUPFAM" id="SSF81923">
    <property type="entry name" value="Double Clp-N motif"/>
    <property type="match status" value="2"/>
</dbReference>
<proteinExistence type="predicted"/>
<evidence type="ECO:0000259" key="2">
    <source>
        <dbReference type="PROSITE" id="PS51903"/>
    </source>
</evidence>
<dbReference type="InterPro" id="IPR004176">
    <property type="entry name" value="Clp_R_N"/>
</dbReference>
<dbReference type="EMBL" id="JBHSRD010000008">
    <property type="protein sequence ID" value="MFC6009297.1"/>
    <property type="molecule type" value="Genomic_DNA"/>
</dbReference>
<dbReference type="GO" id="GO:0008233">
    <property type="term" value="F:peptidase activity"/>
    <property type="evidence" value="ECO:0007669"/>
    <property type="project" value="UniProtKB-KW"/>
</dbReference>
<dbReference type="Gene3D" id="1.10.1780.10">
    <property type="entry name" value="Clp, N-terminal domain"/>
    <property type="match status" value="2"/>
</dbReference>
<evidence type="ECO:0000313" key="4">
    <source>
        <dbReference type="Proteomes" id="UP001596189"/>
    </source>
</evidence>
<dbReference type="PROSITE" id="PS51903">
    <property type="entry name" value="CLP_R"/>
    <property type="match status" value="1"/>
</dbReference>
<accession>A0ABW1JK59</accession>
<organism evidence="3 4">
    <name type="scientific">Angustibacter luteus</name>
    <dbReference type="NCBI Taxonomy" id="658456"/>
    <lineage>
        <taxon>Bacteria</taxon>
        <taxon>Bacillati</taxon>
        <taxon>Actinomycetota</taxon>
        <taxon>Actinomycetes</taxon>
        <taxon>Kineosporiales</taxon>
        <taxon>Kineosporiaceae</taxon>
    </lineage>
</organism>
<keyword evidence="1" id="KW-0677">Repeat</keyword>
<keyword evidence="3" id="KW-0645">Protease</keyword>
<dbReference type="Pfam" id="PF02861">
    <property type="entry name" value="Clp_N"/>
    <property type="match status" value="2"/>
</dbReference>
<dbReference type="InterPro" id="IPR036628">
    <property type="entry name" value="Clp_N_dom_sf"/>
</dbReference>